<reference evidence="2" key="1">
    <citation type="journal article" date="2023" name="Nat. Commun.">
        <title>Diploid and tetraploid genomes of Acorus and the evolution of monocots.</title>
        <authorList>
            <person name="Ma L."/>
            <person name="Liu K.W."/>
            <person name="Li Z."/>
            <person name="Hsiao Y.Y."/>
            <person name="Qi Y."/>
            <person name="Fu T."/>
            <person name="Tang G.D."/>
            <person name="Zhang D."/>
            <person name="Sun W.H."/>
            <person name="Liu D.K."/>
            <person name="Li Y."/>
            <person name="Chen G.Z."/>
            <person name="Liu X.D."/>
            <person name="Liao X.Y."/>
            <person name="Jiang Y.T."/>
            <person name="Yu X."/>
            <person name="Hao Y."/>
            <person name="Huang J."/>
            <person name="Zhao X.W."/>
            <person name="Ke S."/>
            <person name="Chen Y.Y."/>
            <person name="Wu W.L."/>
            <person name="Hsu J.L."/>
            <person name="Lin Y.F."/>
            <person name="Huang M.D."/>
            <person name="Li C.Y."/>
            <person name="Huang L."/>
            <person name="Wang Z.W."/>
            <person name="Zhao X."/>
            <person name="Zhong W.Y."/>
            <person name="Peng D.H."/>
            <person name="Ahmad S."/>
            <person name="Lan S."/>
            <person name="Zhang J.S."/>
            <person name="Tsai W.C."/>
            <person name="Van de Peer Y."/>
            <person name="Liu Z.J."/>
        </authorList>
    </citation>
    <scope>NUCLEOTIDE SEQUENCE</scope>
    <source>
        <strain evidence="2">CP</strain>
    </source>
</reference>
<feature type="region of interest" description="Disordered" evidence="1">
    <location>
        <begin position="1"/>
        <end position="28"/>
    </location>
</feature>
<accession>A0AAV9DHB6</accession>
<reference evidence="2" key="2">
    <citation type="submission" date="2023-06" db="EMBL/GenBank/DDBJ databases">
        <authorList>
            <person name="Ma L."/>
            <person name="Liu K.-W."/>
            <person name="Li Z."/>
            <person name="Hsiao Y.-Y."/>
            <person name="Qi Y."/>
            <person name="Fu T."/>
            <person name="Tang G."/>
            <person name="Zhang D."/>
            <person name="Sun W.-H."/>
            <person name="Liu D.-K."/>
            <person name="Li Y."/>
            <person name="Chen G.-Z."/>
            <person name="Liu X.-D."/>
            <person name="Liao X.-Y."/>
            <person name="Jiang Y.-T."/>
            <person name="Yu X."/>
            <person name="Hao Y."/>
            <person name="Huang J."/>
            <person name="Zhao X.-W."/>
            <person name="Ke S."/>
            <person name="Chen Y.-Y."/>
            <person name="Wu W.-L."/>
            <person name="Hsu J.-L."/>
            <person name="Lin Y.-F."/>
            <person name="Huang M.-D."/>
            <person name="Li C.-Y."/>
            <person name="Huang L."/>
            <person name="Wang Z.-W."/>
            <person name="Zhao X."/>
            <person name="Zhong W.-Y."/>
            <person name="Peng D.-H."/>
            <person name="Ahmad S."/>
            <person name="Lan S."/>
            <person name="Zhang J.-S."/>
            <person name="Tsai W.-C."/>
            <person name="Van De Peer Y."/>
            <person name="Liu Z.-J."/>
        </authorList>
    </citation>
    <scope>NUCLEOTIDE SEQUENCE</scope>
    <source>
        <strain evidence="2">CP</strain>
        <tissue evidence="2">Leaves</tissue>
    </source>
</reference>
<keyword evidence="3" id="KW-1185">Reference proteome</keyword>
<gene>
    <name evidence="2" type="ORF">QJS10_CPB13g01361</name>
</gene>
<name>A0AAV9DHB6_ACOCL</name>
<evidence type="ECO:0000256" key="1">
    <source>
        <dbReference type="SAM" id="MobiDB-lite"/>
    </source>
</evidence>
<feature type="compositionally biased region" description="Acidic residues" evidence="1">
    <location>
        <begin position="1"/>
        <end position="10"/>
    </location>
</feature>
<evidence type="ECO:0000313" key="2">
    <source>
        <dbReference type="EMBL" id="KAK1300493.1"/>
    </source>
</evidence>
<protein>
    <submittedName>
        <fullName evidence="2">Uncharacterized protein</fullName>
    </submittedName>
</protein>
<comment type="caution">
    <text evidence="2">The sequence shown here is derived from an EMBL/GenBank/DDBJ whole genome shotgun (WGS) entry which is preliminary data.</text>
</comment>
<organism evidence="2 3">
    <name type="scientific">Acorus calamus</name>
    <name type="common">Sweet flag</name>
    <dbReference type="NCBI Taxonomy" id="4465"/>
    <lineage>
        <taxon>Eukaryota</taxon>
        <taxon>Viridiplantae</taxon>
        <taxon>Streptophyta</taxon>
        <taxon>Embryophyta</taxon>
        <taxon>Tracheophyta</taxon>
        <taxon>Spermatophyta</taxon>
        <taxon>Magnoliopsida</taxon>
        <taxon>Liliopsida</taxon>
        <taxon>Acoraceae</taxon>
        <taxon>Acorus</taxon>
    </lineage>
</organism>
<dbReference type="AlphaFoldDB" id="A0AAV9DHB6"/>
<evidence type="ECO:0000313" key="3">
    <source>
        <dbReference type="Proteomes" id="UP001180020"/>
    </source>
</evidence>
<feature type="compositionally biased region" description="Polar residues" evidence="1">
    <location>
        <begin position="14"/>
        <end position="26"/>
    </location>
</feature>
<dbReference type="EMBL" id="JAUJYO010000013">
    <property type="protein sequence ID" value="KAK1300493.1"/>
    <property type="molecule type" value="Genomic_DNA"/>
</dbReference>
<proteinExistence type="predicted"/>
<dbReference type="Proteomes" id="UP001180020">
    <property type="component" value="Unassembled WGS sequence"/>
</dbReference>
<sequence length="240" mass="26870">MASPEPEEDFIPFSQFSGSQLSGPDSSESHFKLSLQPILQAFGLKNGKHKEGSFKITNSSSSSNYYSDQPHLIPILNSWERRIHPLVHVDRIIVTIDPLVPPPATQLSPDVSVLVCVVDCRFLKFKDALLWAVEASPSKGKFTFSITPTHQLATSCPYLNKTFGLMIGMDRVQGVRVSWKLSYTFTPKARPTYYTNGMYEQKEEDGGGGKGKVRHHQVVPEGVLIPKVWIDAWPLLNRDE</sequence>